<evidence type="ECO:0000313" key="4">
    <source>
        <dbReference type="EMBL" id="MFC1848806.1"/>
    </source>
</evidence>
<dbReference type="InterPro" id="IPR029058">
    <property type="entry name" value="AB_hydrolase_fold"/>
</dbReference>
<feature type="transmembrane region" description="Helical" evidence="2">
    <location>
        <begin position="67"/>
        <end position="88"/>
    </location>
</feature>
<reference evidence="4 5" key="1">
    <citation type="submission" date="2024-09" db="EMBL/GenBank/DDBJ databases">
        <title>Laminarin stimulates single cell rates of sulfate reduction while oxygen inhibits transcriptomic activity in coastal marine sediment.</title>
        <authorList>
            <person name="Lindsay M."/>
            <person name="Orcutt B."/>
            <person name="Emerson D."/>
            <person name="Stepanauskas R."/>
            <person name="D'Angelo T."/>
        </authorList>
    </citation>
    <scope>NUCLEOTIDE SEQUENCE [LARGE SCALE GENOMIC DNA]</scope>
    <source>
        <strain evidence="4">SAG AM-311-K15</strain>
    </source>
</reference>
<dbReference type="Proteomes" id="UP001594351">
    <property type="component" value="Unassembled WGS sequence"/>
</dbReference>
<feature type="domain" description="AB hydrolase-1" evidence="3">
    <location>
        <begin position="56"/>
        <end position="243"/>
    </location>
</feature>
<dbReference type="Pfam" id="PF00561">
    <property type="entry name" value="Abhydrolase_1"/>
    <property type="match status" value="1"/>
</dbReference>
<comment type="caution">
    <text evidence="4">The sequence shown here is derived from an EMBL/GenBank/DDBJ whole genome shotgun (WGS) entry which is preliminary data.</text>
</comment>
<dbReference type="EMBL" id="JBHPBY010000008">
    <property type="protein sequence ID" value="MFC1848806.1"/>
    <property type="molecule type" value="Genomic_DNA"/>
</dbReference>
<accession>A0ABV6YRS0</accession>
<protein>
    <submittedName>
        <fullName evidence="4">Alpha/beta fold hydrolase</fullName>
    </submittedName>
</protein>
<evidence type="ECO:0000256" key="2">
    <source>
        <dbReference type="SAM" id="Phobius"/>
    </source>
</evidence>
<dbReference type="SUPFAM" id="SSF53474">
    <property type="entry name" value="alpha/beta-Hydrolases"/>
    <property type="match status" value="1"/>
</dbReference>
<keyword evidence="2" id="KW-0812">Transmembrane</keyword>
<organism evidence="4 5">
    <name type="scientific">candidate division CSSED10-310 bacterium</name>
    <dbReference type="NCBI Taxonomy" id="2855610"/>
    <lineage>
        <taxon>Bacteria</taxon>
        <taxon>Bacteria division CSSED10-310</taxon>
    </lineage>
</organism>
<dbReference type="InterPro" id="IPR050266">
    <property type="entry name" value="AB_hydrolase_sf"/>
</dbReference>
<dbReference type="Gene3D" id="3.40.50.1820">
    <property type="entry name" value="alpha/beta hydrolase"/>
    <property type="match status" value="1"/>
</dbReference>
<sequence length="263" mass="29258">MSKIRKYGQAPYQVAVVHGGPGAGGEMAPVARRLASHSGVLEPFQTALSLPGQIEELRGALQENGNLPLILIGYSWGAWLSFIIAARYPSLVEKLILISSGPFSEKYAARIQETRLSRLDQSERTELESLLEIINNPTIKDKNRAFARFGDLFSKTDTFNPLTSDAKSTDTIEFRADIFHKLWPQGAALRSSGELLEFGKDINCPVIAIHGDYDPHPADGVREPLTTILKNFRFVQLQHCGHKPWGEQEARESFFRILAAELD</sequence>
<dbReference type="PANTHER" id="PTHR43798">
    <property type="entry name" value="MONOACYLGLYCEROL LIPASE"/>
    <property type="match status" value="1"/>
</dbReference>
<dbReference type="PANTHER" id="PTHR43798:SF31">
    <property type="entry name" value="AB HYDROLASE SUPERFAMILY PROTEIN YCLE"/>
    <property type="match status" value="1"/>
</dbReference>
<evidence type="ECO:0000259" key="3">
    <source>
        <dbReference type="Pfam" id="PF00561"/>
    </source>
</evidence>
<gene>
    <name evidence="4" type="ORF">ACFL27_01245</name>
</gene>
<evidence type="ECO:0000313" key="5">
    <source>
        <dbReference type="Proteomes" id="UP001594351"/>
    </source>
</evidence>
<keyword evidence="2" id="KW-1133">Transmembrane helix</keyword>
<dbReference type="InterPro" id="IPR000073">
    <property type="entry name" value="AB_hydrolase_1"/>
</dbReference>
<keyword evidence="1 4" id="KW-0378">Hydrolase</keyword>
<proteinExistence type="predicted"/>
<dbReference type="GO" id="GO:0016787">
    <property type="term" value="F:hydrolase activity"/>
    <property type="evidence" value="ECO:0007669"/>
    <property type="project" value="UniProtKB-KW"/>
</dbReference>
<name>A0ABV6YRS0_UNCC1</name>
<evidence type="ECO:0000256" key="1">
    <source>
        <dbReference type="ARBA" id="ARBA00022801"/>
    </source>
</evidence>
<keyword evidence="5" id="KW-1185">Reference proteome</keyword>
<keyword evidence="2" id="KW-0472">Membrane</keyword>